<dbReference type="RefSeq" id="WP_175152984.1">
    <property type="nucleotide sequence ID" value="NZ_CADIKK010000038.1"/>
</dbReference>
<evidence type="ECO:0008006" key="4">
    <source>
        <dbReference type="Google" id="ProtNLM"/>
    </source>
</evidence>
<organism evidence="2 3">
    <name type="scientific">Paraburkholderia ultramafica</name>
    <dbReference type="NCBI Taxonomy" id="1544867"/>
    <lineage>
        <taxon>Bacteria</taxon>
        <taxon>Pseudomonadati</taxon>
        <taxon>Pseudomonadota</taxon>
        <taxon>Betaproteobacteria</taxon>
        <taxon>Burkholderiales</taxon>
        <taxon>Burkholderiaceae</taxon>
        <taxon>Paraburkholderia</taxon>
    </lineage>
</organism>
<sequence length="126" mass="13857">MNQPHYGKTVSAEETVKRGTIFMYAFMAVMLTIPILGMLIGAWLAIRTVATVFFRSGQLGQDVALSVLAVIVGFAGMCATLWTFTVGHGVLGLIADFLLNLWIVRGIVFGRLAHIYTVPQRQWPTN</sequence>
<keyword evidence="1" id="KW-0472">Membrane</keyword>
<feature type="transmembrane region" description="Helical" evidence="1">
    <location>
        <begin position="21"/>
        <end position="44"/>
    </location>
</feature>
<keyword evidence="1" id="KW-0812">Transmembrane</keyword>
<feature type="transmembrane region" description="Helical" evidence="1">
    <location>
        <begin position="97"/>
        <end position="116"/>
    </location>
</feature>
<reference evidence="2 3" key="1">
    <citation type="submission" date="2020-04" db="EMBL/GenBank/DDBJ databases">
        <authorList>
            <person name="De Canck E."/>
        </authorList>
    </citation>
    <scope>NUCLEOTIDE SEQUENCE [LARGE SCALE GENOMIC DNA]</scope>
    <source>
        <strain evidence="2 3">LMG 28614</strain>
    </source>
</reference>
<keyword evidence="1" id="KW-1133">Transmembrane helix</keyword>
<name>A0A6S7BZU4_9BURK</name>
<accession>A0A6S7BZU4</accession>
<evidence type="ECO:0000256" key="1">
    <source>
        <dbReference type="SAM" id="Phobius"/>
    </source>
</evidence>
<proteinExistence type="predicted"/>
<keyword evidence="3" id="KW-1185">Reference proteome</keyword>
<evidence type="ECO:0000313" key="2">
    <source>
        <dbReference type="EMBL" id="CAB3804364.1"/>
    </source>
</evidence>
<dbReference type="AlphaFoldDB" id="A0A6S7BZU4"/>
<dbReference type="Proteomes" id="UP000494365">
    <property type="component" value="Unassembled WGS sequence"/>
</dbReference>
<gene>
    <name evidence="2" type="ORF">LMG28614_06018</name>
</gene>
<feature type="transmembrane region" description="Helical" evidence="1">
    <location>
        <begin position="64"/>
        <end position="85"/>
    </location>
</feature>
<dbReference type="EMBL" id="CADIKK010000038">
    <property type="protein sequence ID" value="CAB3804364.1"/>
    <property type="molecule type" value="Genomic_DNA"/>
</dbReference>
<protein>
    <recommendedName>
        <fullName evidence="4">Transmembrane protein</fullName>
    </recommendedName>
</protein>
<evidence type="ECO:0000313" key="3">
    <source>
        <dbReference type="Proteomes" id="UP000494365"/>
    </source>
</evidence>